<sequence>MIKILFPTDYSATADNAFVYAMQICKNYSGELFVLHSYSSKSNVPKISENAELGDPSDLFKEEINRMLQLAIENDFGQVPLKFFMEEGELVQSILDLVSKEAIKLIVMGTTGNSGFENKILGSKTAGVIKNVDIPVLSIPHMCKFEEIDAVGFTTVYDEEDALVLRKMIPYIQAANADIYCFHVNKGKEVKTHEEIIRWKEQFKHDPVFFVEKKQDNIVKGIFDFIDQHSIDMLSCVTRNKSLFQRVFESSIAEKLSYHKRIPLLTFHENMFK</sequence>
<dbReference type="Proteomes" id="UP000325141">
    <property type="component" value="Unassembled WGS sequence"/>
</dbReference>
<dbReference type="AlphaFoldDB" id="A0A5M6C902"/>
<protein>
    <submittedName>
        <fullName evidence="3">Universal stress protein</fullName>
    </submittedName>
</protein>
<dbReference type="RefSeq" id="WP_150015075.1">
    <property type="nucleotide sequence ID" value="NZ_VWSG01000022.1"/>
</dbReference>
<keyword evidence="4" id="KW-1185">Reference proteome</keyword>
<comment type="similarity">
    <text evidence="1">Belongs to the universal stress protein A family.</text>
</comment>
<feature type="domain" description="UspA" evidence="2">
    <location>
        <begin position="3"/>
        <end position="139"/>
    </location>
</feature>
<dbReference type="PRINTS" id="PR01438">
    <property type="entry name" value="UNVRSLSTRESS"/>
</dbReference>
<evidence type="ECO:0000313" key="4">
    <source>
        <dbReference type="Proteomes" id="UP000325141"/>
    </source>
</evidence>
<dbReference type="PANTHER" id="PTHR46268">
    <property type="entry name" value="STRESS RESPONSE PROTEIN NHAX"/>
    <property type="match status" value="1"/>
</dbReference>
<dbReference type="Gene3D" id="3.40.50.620">
    <property type="entry name" value="HUPs"/>
    <property type="match status" value="2"/>
</dbReference>
<dbReference type="EMBL" id="VWSG01000022">
    <property type="protein sequence ID" value="KAA5531627.1"/>
    <property type="molecule type" value="Genomic_DNA"/>
</dbReference>
<gene>
    <name evidence="3" type="ORF">F0460_15920</name>
</gene>
<proteinExistence type="inferred from homology"/>
<accession>A0A5M6C902</accession>
<dbReference type="InterPro" id="IPR006016">
    <property type="entry name" value="UspA"/>
</dbReference>
<reference evidence="3 4" key="1">
    <citation type="submission" date="2019-09" db="EMBL/GenBank/DDBJ databases">
        <title>Genome sequence and assembly of Flavobacterium sp.</title>
        <authorList>
            <person name="Chhetri G."/>
        </authorList>
    </citation>
    <scope>NUCLEOTIDE SEQUENCE [LARGE SCALE GENOMIC DNA]</scope>
    <source>
        <strain evidence="3 4">SNL9</strain>
    </source>
</reference>
<dbReference type="InterPro" id="IPR014729">
    <property type="entry name" value="Rossmann-like_a/b/a_fold"/>
</dbReference>
<evidence type="ECO:0000313" key="3">
    <source>
        <dbReference type="EMBL" id="KAA5531627.1"/>
    </source>
</evidence>
<organism evidence="3 4">
    <name type="scientific">Paenimyroides baculatum</name>
    <dbReference type="NCBI Taxonomy" id="2608000"/>
    <lineage>
        <taxon>Bacteria</taxon>
        <taxon>Pseudomonadati</taxon>
        <taxon>Bacteroidota</taxon>
        <taxon>Flavobacteriia</taxon>
        <taxon>Flavobacteriales</taxon>
        <taxon>Flavobacteriaceae</taxon>
        <taxon>Paenimyroides</taxon>
    </lineage>
</organism>
<name>A0A5M6C902_9FLAO</name>
<evidence type="ECO:0000259" key="2">
    <source>
        <dbReference type="Pfam" id="PF00582"/>
    </source>
</evidence>
<dbReference type="Pfam" id="PF00582">
    <property type="entry name" value="Usp"/>
    <property type="match status" value="1"/>
</dbReference>
<comment type="caution">
    <text evidence="3">The sequence shown here is derived from an EMBL/GenBank/DDBJ whole genome shotgun (WGS) entry which is preliminary data.</text>
</comment>
<dbReference type="PANTHER" id="PTHR46268:SF6">
    <property type="entry name" value="UNIVERSAL STRESS PROTEIN UP12"/>
    <property type="match status" value="1"/>
</dbReference>
<dbReference type="CDD" id="cd00293">
    <property type="entry name" value="USP-like"/>
    <property type="match status" value="1"/>
</dbReference>
<dbReference type="SUPFAM" id="SSF52402">
    <property type="entry name" value="Adenine nucleotide alpha hydrolases-like"/>
    <property type="match status" value="2"/>
</dbReference>
<dbReference type="InterPro" id="IPR006015">
    <property type="entry name" value="Universal_stress_UspA"/>
</dbReference>
<evidence type="ECO:0000256" key="1">
    <source>
        <dbReference type="ARBA" id="ARBA00008791"/>
    </source>
</evidence>